<gene>
    <name evidence="9" type="ORF">OIDMADRAFT_44111</name>
</gene>
<dbReference type="EMBL" id="KN832882">
    <property type="protein sequence ID" value="KIM97267.1"/>
    <property type="molecule type" value="Genomic_DNA"/>
</dbReference>
<dbReference type="GO" id="GO:0006351">
    <property type="term" value="P:DNA-templated transcription"/>
    <property type="evidence" value="ECO:0007669"/>
    <property type="project" value="InterPro"/>
</dbReference>
<accession>A0A0C3D5T7</accession>
<dbReference type="SMART" id="SM00906">
    <property type="entry name" value="Fungal_trans"/>
    <property type="match status" value="1"/>
</dbReference>
<feature type="region of interest" description="Disordered" evidence="7">
    <location>
        <begin position="119"/>
        <end position="144"/>
    </location>
</feature>
<evidence type="ECO:0000256" key="2">
    <source>
        <dbReference type="ARBA" id="ARBA00022723"/>
    </source>
</evidence>
<dbReference type="PANTHER" id="PTHR31845">
    <property type="entry name" value="FINGER DOMAIN PROTEIN, PUTATIVE-RELATED"/>
    <property type="match status" value="1"/>
</dbReference>
<dbReference type="InterPro" id="IPR051089">
    <property type="entry name" value="prtT"/>
</dbReference>
<dbReference type="Proteomes" id="UP000054321">
    <property type="component" value="Unassembled WGS sequence"/>
</dbReference>
<dbReference type="GO" id="GO:0005634">
    <property type="term" value="C:nucleus"/>
    <property type="evidence" value="ECO:0007669"/>
    <property type="project" value="UniProtKB-SubCell"/>
</dbReference>
<dbReference type="CDD" id="cd12148">
    <property type="entry name" value="fungal_TF_MHR"/>
    <property type="match status" value="1"/>
</dbReference>
<dbReference type="GO" id="GO:0000976">
    <property type="term" value="F:transcription cis-regulatory region binding"/>
    <property type="evidence" value="ECO:0007669"/>
    <property type="project" value="TreeGrafter"/>
</dbReference>
<dbReference type="SMART" id="SM00066">
    <property type="entry name" value="GAL4"/>
    <property type="match status" value="1"/>
</dbReference>
<keyword evidence="6" id="KW-0539">Nucleus</keyword>
<sequence length="638" mass="71828">MASSEREPSLSLGVETLRETFGDPKLPDITRKITACVACRKQKIKCHKRDAQQPCTRCKARGLPCTVNRSLQMLLEGDAVWKGNTGRQVKRLSAALGLVAKKLSMPELIALLDEDRLVSSTTTRSQSPRPSMSQMAAVNEDESHQASWSRPADAEFTPASIPADCVPNVTNQSAASIFPISARLEPDIVACGIISLEEAKELFDIYYNRLDYYVYRILGDIEDLSAIRERSPLLMAAICTVASLHHTSQDIAYDRCFQEFVRLGAARMFSGRNNLEDIMAFVIGAFWLPEVSWVLIGAAVRIATELQLHRSILGINDGKKETYLRARLYYFVYICDHHFSIPYGRPPLTGEYEAVRLTDRFLKSIHAVKDDERLISQIDIWSITSQVFQTFGTDSSQPVPVEMVRQLRRYNIALDTWRADWMERSWGLHNHVGNYPEKGVGMHCHFAKLYLCAHSFRGISKSSTASYRMPQEMVEIAEMAIASATYILRTVSTDSELQSHLNGLPLYFDTMIAFTAVFLLKISTEYSNKIPIDTAEALSLVRHSVSVLEGVGSKMKSKHLLIRIGQGLRMMVERYSIVQESAHPENTGHLNQDNFAGFGLECFDLLEPSTHNLYSSFDPWLQNGMEQNGFTPWQSESV</sequence>
<dbReference type="PROSITE" id="PS50048">
    <property type="entry name" value="ZN2_CY6_FUNGAL_2"/>
    <property type="match status" value="1"/>
</dbReference>
<protein>
    <recommendedName>
        <fullName evidence="8">Zn(2)-C6 fungal-type domain-containing protein</fullName>
    </recommendedName>
</protein>
<name>A0A0C3D5T7_OIDMZ</name>
<evidence type="ECO:0000256" key="6">
    <source>
        <dbReference type="ARBA" id="ARBA00023242"/>
    </source>
</evidence>
<organism evidence="9 10">
    <name type="scientific">Oidiodendron maius (strain Zn)</name>
    <dbReference type="NCBI Taxonomy" id="913774"/>
    <lineage>
        <taxon>Eukaryota</taxon>
        <taxon>Fungi</taxon>
        <taxon>Dikarya</taxon>
        <taxon>Ascomycota</taxon>
        <taxon>Pezizomycotina</taxon>
        <taxon>Leotiomycetes</taxon>
        <taxon>Leotiomycetes incertae sedis</taxon>
        <taxon>Myxotrichaceae</taxon>
        <taxon>Oidiodendron</taxon>
    </lineage>
</organism>
<evidence type="ECO:0000256" key="1">
    <source>
        <dbReference type="ARBA" id="ARBA00004123"/>
    </source>
</evidence>
<keyword evidence="4" id="KW-0238">DNA-binding</keyword>
<dbReference type="InParanoid" id="A0A0C3D5T7"/>
<dbReference type="Pfam" id="PF00172">
    <property type="entry name" value="Zn_clus"/>
    <property type="match status" value="1"/>
</dbReference>
<dbReference type="PANTHER" id="PTHR31845:SF17">
    <property type="entry name" value="ZN(II)2CYS6 TRANSCRIPTION FACTOR (EUROFUNG)"/>
    <property type="match status" value="1"/>
</dbReference>
<dbReference type="SUPFAM" id="SSF57701">
    <property type="entry name" value="Zn2/Cys6 DNA-binding domain"/>
    <property type="match status" value="1"/>
</dbReference>
<evidence type="ECO:0000313" key="9">
    <source>
        <dbReference type="EMBL" id="KIM97267.1"/>
    </source>
</evidence>
<evidence type="ECO:0000256" key="5">
    <source>
        <dbReference type="ARBA" id="ARBA00023163"/>
    </source>
</evidence>
<evidence type="ECO:0000256" key="7">
    <source>
        <dbReference type="SAM" id="MobiDB-lite"/>
    </source>
</evidence>
<keyword evidence="2" id="KW-0479">Metal-binding</keyword>
<dbReference type="GO" id="GO:0008270">
    <property type="term" value="F:zinc ion binding"/>
    <property type="evidence" value="ECO:0007669"/>
    <property type="project" value="InterPro"/>
</dbReference>
<dbReference type="Gene3D" id="4.10.240.10">
    <property type="entry name" value="Zn(2)-C6 fungal-type DNA-binding domain"/>
    <property type="match status" value="1"/>
</dbReference>
<feature type="compositionally biased region" description="Low complexity" evidence="7">
    <location>
        <begin position="119"/>
        <end position="135"/>
    </location>
</feature>
<dbReference type="OrthoDB" id="4060227at2759"/>
<comment type="subcellular location">
    <subcellularLocation>
        <location evidence="1">Nucleus</location>
    </subcellularLocation>
</comment>
<reference evidence="10" key="2">
    <citation type="submission" date="2015-01" db="EMBL/GenBank/DDBJ databases">
        <title>Evolutionary Origins and Diversification of the Mycorrhizal Mutualists.</title>
        <authorList>
            <consortium name="DOE Joint Genome Institute"/>
            <consortium name="Mycorrhizal Genomics Consortium"/>
            <person name="Kohler A."/>
            <person name="Kuo A."/>
            <person name="Nagy L.G."/>
            <person name="Floudas D."/>
            <person name="Copeland A."/>
            <person name="Barry K.W."/>
            <person name="Cichocki N."/>
            <person name="Veneault-Fourrey C."/>
            <person name="LaButti K."/>
            <person name="Lindquist E.A."/>
            <person name="Lipzen A."/>
            <person name="Lundell T."/>
            <person name="Morin E."/>
            <person name="Murat C."/>
            <person name="Riley R."/>
            <person name="Ohm R."/>
            <person name="Sun H."/>
            <person name="Tunlid A."/>
            <person name="Henrissat B."/>
            <person name="Grigoriev I.V."/>
            <person name="Hibbett D.S."/>
            <person name="Martin F."/>
        </authorList>
    </citation>
    <scope>NUCLEOTIDE SEQUENCE [LARGE SCALE GENOMIC DNA]</scope>
    <source>
        <strain evidence="10">Zn</strain>
    </source>
</reference>
<dbReference type="PROSITE" id="PS00463">
    <property type="entry name" value="ZN2_CY6_FUNGAL_1"/>
    <property type="match status" value="1"/>
</dbReference>
<dbReference type="InterPro" id="IPR007219">
    <property type="entry name" value="XnlR_reg_dom"/>
</dbReference>
<feature type="domain" description="Zn(2)-C6 fungal-type" evidence="8">
    <location>
        <begin position="35"/>
        <end position="67"/>
    </location>
</feature>
<dbReference type="AlphaFoldDB" id="A0A0C3D5T7"/>
<reference evidence="9 10" key="1">
    <citation type="submission" date="2014-04" db="EMBL/GenBank/DDBJ databases">
        <authorList>
            <consortium name="DOE Joint Genome Institute"/>
            <person name="Kuo A."/>
            <person name="Martino E."/>
            <person name="Perotto S."/>
            <person name="Kohler A."/>
            <person name="Nagy L.G."/>
            <person name="Floudas D."/>
            <person name="Copeland A."/>
            <person name="Barry K.W."/>
            <person name="Cichocki N."/>
            <person name="Veneault-Fourrey C."/>
            <person name="LaButti K."/>
            <person name="Lindquist E.A."/>
            <person name="Lipzen A."/>
            <person name="Lundell T."/>
            <person name="Morin E."/>
            <person name="Murat C."/>
            <person name="Sun H."/>
            <person name="Tunlid A."/>
            <person name="Henrissat B."/>
            <person name="Grigoriev I.V."/>
            <person name="Hibbett D.S."/>
            <person name="Martin F."/>
            <person name="Nordberg H.P."/>
            <person name="Cantor M.N."/>
            <person name="Hua S.X."/>
        </authorList>
    </citation>
    <scope>NUCLEOTIDE SEQUENCE [LARGE SCALE GENOMIC DNA]</scope>
    <source>
        <strain evidence="9 10">Zn</strain>
    </source>
</reference>
<dbReference type="InterPro" id="IPR001138">
    <property type="entry name" value="Zn2Cys6_DnaBD"/>
</dbReference>
<dbReference type="HOGENOM" id="CLU_011003_1_0_1"/>
<keyword evidence="5" id="KW-0804">Transcription</keyword>
<evidence type="ECO:0000256" key="4">
    <source>
        <dbReference type="ARBA" id="ARBA00023125"/>
    </source>
</evidence>
<evidence type="ECO:0000313" key="10">
    <source>
        <dbReference type="Proteomes" id="UP000054321"/>
    </source>
</evidence>
<keyword evidence="10" id="KW-1185">Reference proteome</keyword>
<evidence type="ECO:0000259" key="8">
    <source>
        <dbReference type="PROSITE" id="PS50048"/>
    </source>
</evidence>
<keyword evidence="3" id="KW-0805">Transcription regulation</keyword>
<dbReference type="GO" id="GO:0000981">
    <property type="term" value="F:DNA-binding transcription factor activity, RNA polymerase II-specific"/>
    <property type="evidence" value="ECO:0007669"/>
    <property type="project" value="InterPro"/>
</dbReference>
<proteinExistence type="predicted"/>
<evidence type="ECO:0000256" key="3">
    <source>
        <dbReference type="ARBA" id="ARBA00023015"/>
    </source>
</evidence>
<dbReference type="CDD" id="cd00067">
    <property type="entry name" value="GAL4"/>
    <property type="match status" value="1"/>
</dbReference>
<dbReference type="InterPro" id="IPR036864">
    <property type="entry name" value="Zn2-C6_fun-type_DNA-bd_sf"/>
</dbReference>